<dbReference type="Gene3D" id="3.30.420.10">
    <property type="entry name" value="Ribonuclease H-like superfamily/Ribonuclease H"/>
    <property type="match status" value="1"/>
</dbReference>
<dbReference type="InterPro" id="IPR036397">
    <property type="entry name" value="RNaseH_sf"/>
</dbReference>
<organism evidence="4 5">
    <name type="scientific">Hibiscus sabdariffa</name>
    <name type="common">roselle</name>
    <dbReference type="NCBI Taxonomy" id="183260"/>
    <lineage>
        <taxon>Eukaryota</taxon>
        <taxon>Viridiplantae</taxon>
        <taxon>Streptophyta</taxon>
        <taxon>Embryophyta</taxon>
        <taxon>Tracheophyta</taxon>
        <taxon>Spermatophyta</taxon>
        <taxon>Magnoliopsida</taxon>
        <taxon>eudicotyledons</taxon>
        <taxon>Gunneridae</taxon>
        <taxon>Pentapetalae</taxon>
        <taxon>rosids</taxon>
        <taxon>malvids</taxon>
        <taxon>Malvales</taxon>
        <taxon>Malvaceae</taxon>
        <taxon>Malvoideae</taxon>
        <taxon>Hibiscus</taxon>
    </lineage>
</organism>
<dbReference type="InterPro" id="IPR012337">
    <property type="entry name" value="RNaseH-like_sf"/>
</dbReference>
<reference evidence="4 5" key="1">
    <citation type="journal article" date="2024" name="G3 (Bethesda)">
        <title>Genome assembly of Hibiscus sabdariffa L. provides insights into metabolisms of medicinal natural products.</title>
        <authorList>
            <person name="Kim T."/>
        </authorList>
    </citation>
    <scope>NUCLEOTIDE SEQUENCE [LARGE SCALE GENOMIC DNA]</scope>
    <source>
        <strain evidence="4">TK-2024</strain>
        <tissue evidence="4">Old leaves</tissue>
    </source>
</reference>
<evidence type="ECO:0000313" key="5">
    <source>
        <dbReference type="Proteomes" id="UP001396334"/>
    </source>
</evidence>
<dbReference type="SUPFAM" id="SSF53098">
    <property type="entry name" value="Ribonuclease H-like"/>
    <property type="match status" value="1"/>
</dbReference>
<accession>A0ABR2PIZ0</accession>
<comment type="caution">
    <text evidence="4">The sequence shown here is derived from an EMBL/GenBank/DDBJ whole genome shotgun (WGS) entry which is preliminary data.</text>
</comment>
<sequence>MVFEYRYSNRVSIPTLEYRYPVMCKTNSRIPVSIDTLRRASIPYAAEVHLLLVESFPTAPLMISPTRTAEVENQLDRRIKRLRSDRGGEYGSNFLKEVCENSDIIHETSAPYFPQQNGIAERKNRTLKEMMNSLLISSGLSDNMWGDAILSANHILNRVPHKKLDHTPYELWKGYAPNLQYLKVWGCLAKVGLLDFKKSTIGSKTVDAVFIGSSQEIEFEPRRSKRQRVETFFGPDFITSFISKLNDYDALSDPIAQTILLDEDPKTYEKTIRSIDSSFWISAINDELESIKSNHTWELVNLPRGFRTISNKWVFRKKLRPDGSIQKYKARLVVKRFTQKFGIDFFDTYSLVTKISMIRLLFALASIHKLHVHQMDVKTAFLNGELDE</sequence>
<gene>
    <name evidence="4" type="ORF">V6N11_065873</name>
</gene>
<keyword evidence="5" id="KW-1185">Reference proteome</keyword>
<name>A0ABR2PIZ0_9ROSI</name>
<evidence type="ECO:0000259" key="3">
    <source>
        <dbReference type="PROSITE" id="PS50994"/>
    </source>
</evidence>
<evidence type="ECO:0000256" key="1">
    <source>
        <dbReference type="ARBA" id="ARBA00022723"/>
    </source>
</evidence>
<keyword evidence="1" id="KW-0479">Metal-binding</keyword>
<dbReference type="PANTHER" id="PTHR42648">
    <property type="entry name" value="TRANSPOSASE, PUTATIVE-RELATED"/>
    <property type="match status" value="1"/>
</dbReference>
<dbReference type="EMBL" id="JBBPBN010000059">
    <property type="protein sequence ID" value="KAK8988278.1"/>
    <property type="molecule type" value="Genomic_DNA"/>
</dbReference>
<dbReference type="PROSITE" id="PS50994">
    <property type="entry name" value="INTEGRASE"/>
    <property type="match status" value="1"/>
</dbReference>
<proteinExistence type="predicted"/>
<dbReference type="InterPro" id="IPR039537">
    <property type="entry name" value="Retrotran_Ty1/copia-like"/>
</dbReference>
<protein>
    <recommendedName>
        <fullName evidence="3">Integrase catalytic domain-containing protein</fullName>
    </recommendedName>
</protein>
<feature type="domain" description="Integrase catalytic" evidence="3">
    <location>
        <begin position="10"/>
        <end position="176"/>
    </location>
</feature>
<keyword evidence="2" id="KW-0378">Hydrolase</keyword>
<dbReference type="Proteomes" id="UP001396334">
    <property type="component" value="Unassembled WGS sequence"/>
</dbReference>
<dbReference type="Pfam" id="PF07727">
    <property type="entry name" value="RVT_2"/>
    <property type="match status" value="1"/>
</dbReference>
<dbReference type="InterPro" id="IPR001584">
    <property type="entry name" value="Integrase_cat-core"/>
</dbReference>
<dbReference type="InterPro" id="IPR013103">
    <property type="entry name" value="RVT_2"/>
</dbReference>
<evidence type="ECO:0000256" key="2">
    <source>
        <dbReference type="ARBA" id="ARBA00022801"/>
    </source>
</evidence>
<dbReference type="PANTHER" id="PTHR42648:SF20">
    <property type="entry name" value="RNA-DIRECTED DNA POLYMERASE"/>
    <property type="match status" value="1"/>
</dbReference>
<evidence type="ECO:0000313" key="4">
    <source>
        <dbReference type="EMBL" id="KAK8988278.1"/>
    </source>
</evidence>